<dbReference type="Proteomes" id="UP000464658">
    <property type="component" value="Chromosome"/>
</dbReference>
<organism evidence="1 2">
    <name type="scientific">Bacillus safensis</name>
    <dbReference type="NCBI Taxonomy" id="561879"/>
    <lineage>
        <taxon>Bacteria</taxon>
        <taxon>Bacillati</taxon>
        <taxon>Bacillota</taxon>
        <taxon>Bacilli</taxon>
        <taxon>Bacillales</taxon>
        <taxon>Bacillaceae</taxon>
        <taxon>Bacillus</taxon>
    </lineage>
</organism>
<dbReference type="EMBL" id="AP021906">
    <property type="protein sequence ID" value="BBP88637.1"/>
    <property type="molecule type" value="Genomic_DNA"/>
</dbReference>
<proteinExistence type="predicted"/>
<sequence>MVVVGQPDKQIPTGLFERVEHDLVAVLLSAAGGSHYPTTDADQFDSETAALTHPAIAEAITHLTPFTKPKGFRVPSCVRHHYEHMQDWKVDYW</sequence>
<gene>
    <name evidence="1" type="ORF">BsIDN1_22550</name>
</gene>
<reference evidence="1 2" key="1">
    <citation type="submission" date="2019-12" db="EMBL/GenBank/DDBJ databases">
        <title>Full genome sequence of a Bacillus safensis strain isolated from commercially available natto in Indonesia.</title>
        <authorList>
            <person name="Yoshida M."/>
            <person name="Uomi M."/>
            <person name="Waturangi D."/>
            <person name="Ekaputri J.J."/>
            <person name="Setiamarga D.H.E."/>
        </authorList>
    </citation>
    <scope>NUCLEOTIDE SEQUENCE [LARGE SCALE GENOMIC DNA]</scope>
    <source>
        <strain evidence="1 2">IDN1</strain>
    </source>
</reference>
<evidence type="ECO:0000313" key="2">
    <source>
        <dbReference type="Proteomes" id="UP000464658"/>
    </source>
</evidence>
<name>A0A5S9M554_BACIA</name>
<protein>
    <submittedName>
        <fullName evidence="1">Uncharacterized protein</fullName>
    </submittedName>
</protein>
<dbReference type="AlphaFoldDB" id="A0A5S9M554"/>
<evidence type="ECO:0000313" key="1">
    <source>
        <dbReference type="EMBL" id="BBP88637.1"/>
    </source>
</evidence>
<accession>A0A5S9M554</accession>